<evidence type="ECO:0000256" key="2">
    <source>
        <dbReference type="ARBA" id="ARBA00022598"/>
    </source>
</evidence>
<evidence type="ECO:0000313" key="6">
    <source>
        <dbReference type="Proteomes" id="UP000175691"/>
    </source>
</evidence>
<dbReference type="SUPFAM" id="SSF56801">
    <property type="entry name" value="Acetyl-CoA synthetase-like"/>
    <property type="match status" value="1"/>
</dbReference>
<dbReference type="AlphaFoldDB" id="A0A1E7Z5Y5"/>
<dbReference type="RefSeq" id="WP_070127050.1">
    <property type="nucleotide sequence ID" value="NZ_MDHN01000041.1"/>
</dbReference>
<protein>
    <recommendedName>
        <fullName evidence="7">AMP-dependent synthetase/ligase domain-containing protein</fullName>
    </recommendedName>
</protein>
<dbReference type="STRING" id="1656094.BFC18_19570"/>
<dbReference type="Proteomes" id="UP000175691">
    <property type="component" value="Unassembled WGS sequence"/>
</dbReference>
<dbReference type="InterPro" id="IPR025110">
    <property type="entry name" value="AMP-bd_C"/>
</dbReference>
<gene>
    <name evidence="5" type="ORF">BFC18_19570</name>
</gene>
<dbReference type="PANTHER" id="PTHR43201">
    <property type="entry name" value="ACYL-COA SYNTHETASE"/>
    <property type="match status" value="1"/>
</dbReference>
<dbReference type="PANTHER" id="PTHR43201:SF5">
    <property type="entry name" value="MEDIUM-CHAIN ACYL-COA LIGASE ACSF2, MITOCHONDRIAL"/>
    <property type="match status" value="1"/>
</dbReference>
<keyword evidence="6" id="KW-1185">Reference proteome</keyword>
<dbReference type="GO" id="GO:0031956">
    <property type="term" value="F:medium-chain fatty acid-CoA ligase activity"/>
    <property type="evidence" value="ECO:0007669"/>
    <property type="project" value="TreeGrafter"/>
</dbReference>
<comment type="caution">
    <text evidence="5">The sequence shown here is derived from an EMBL/GenBank/DDBJ whole genome shotgun (WGS) entry which is preliminary data.</text>
</comment>
<sequence>MNSLLARIQTYSGPAVVTHDGRTISYETLKANASSLRETYRNAAMDSDDGLSGSEAITDLAHFVTTLLALESVAEQITFTPDALSYELPSNVSRSTIATTWFIQTSGTTGNPKRIAHTTSSICSAIQIKPHLSELRWALTYQPHRFAGLQVVLQGILSGACTIDCLRGDIADKSRQMLNEQVSALSATPSFWRQFLLTEPSHQLAFSRVSLGGEIADQPLLDALVSRYPKAKIFHIYASTEAGVGFAVSDGKAGFPEQWLETGVNGIRLRVKENILWLKPAITADTVNRNNSDEAVVHTDENGYINTQDAVSISHHRVFFKGRDNGVINVGGHKVFPEQVESVLLSAEQIALARVYSKPHKILGQIVIADVVLLAPELDEPVGEATSKTLSAKQIQMALMLHCKTHLNRADMPTKINIVPTLPLSDSGKVSRQ</sequence>
<comment type="similarity">
    <text evidence="1">Belongs to the ATP-dependent AMP-binding enzyme family.</text>
</comment>
<dbReference type="InterPro" id="IPR000873">
    <property type="entry name" value="AMP-dep_synth/lig_dom"/>
</dbReference>
<organism evidence="5 6">
    <name type="scientific">Alteromonas confluentis</name>
    <dbReference type="NCBI Taxonomy" id="1656094"/>
    <lineage>
        <taxon>Bacteria</taxon>
        <taxon>Pseudomonadati</taxon>
        <taxon>Pseudomonadota</taxon>
        <taxon>Gammaproteobacteria</taxon>
        <taxon>Alteromonadales</taxon>
        <taxon>Alteromonadaceae</taxon>
        <taxon>Alteromonas/Salinimonas group</taxon>
        <taxon>Alteromonas</taxon>
    </lineage>
</organism>
<dbReference type="InterPro" id="IPR045851">
    <property type="entry name" value="AMP-bd_C_sf"/>
</dbReference>
<dbReference type="InterPro" id="IPR042099">
    <property type="entry name" value="ANL_N_sf"/>
</dbReference>
<feature type="domain" description="AMP-dependent synthetase/ligase" evidence="3">
    <location>
        <begin position="100"/>
        <end position="252"/>
    </location>
</feature>
<keyword evidence="2" id="KW-0436">Ligase</keyword>
<dbReference type="Gene3D" id="3.40.50.12780">
    <property type="entry name" value="N-terminal domain of ligase-like"/>
    <property type="match status" value="1"/>
</dbReference>
<evidence type="ECO:0000313" key="5">
    <source>
        <dbReference type="EMBL" id="OFC68945.1"/>
    </source>
</evidence>
<name>A0A1E7Z5Y5_9ALTE</name>
<dbReference type="GO" id="GO:0006631">
    <property type="term" value="P:fatty acid metabolic process"/>
    <property type="evidence" value="ECO:0007669"/>
    <property type="project" value="TreeGrafter"/>
</dbReference>
<evidence type="ECO:0000259" key="4">
    <source>
        <dbReference type="Pfam" id="PF13193"/>
    </source>
</evidence>
<evidence type="ECO:0000256" key="1">
    <source>
        <dbReference type="ARBA" id="ARBA00006432"/>
    </source>
</evidence>
<dbReference type="Pfam" id="PF00501">
    <property type="entry name" value="AMP-binding"/>
    <property type="match status" value="1"/>
</dbReference>
<accession>A0A1E7Z5Y5</accession>
<dbReference type="Pfam" id="PF13193">
    <property type="entry name" value="AMP-binding_C"/>
    <property type="match status" value="1"/>
</dbReference>
<proteinExistence type="inferred from homology"/>
<evidence type="ECO:0008006" key="7">
    <source>
        <dbReference type="Google" id="ProtNLM"/>
    </source>
</evidence>
<feature type="domain" description="AMP-binding enzyme C-terminal" evidence="4">
    <location>
        <begin position="339"/>
        <end position="429"/>
    </location>
</feature>
<dbReference type="EMBL" id="MDHN01000041">
    <property type="protein sequence ID" value="OFC68945.1"/>
    <property type="molecule type" value="Genomic_DNA"/>
</dbReference>
<evidence type="ECO:0000259" key="3">
    <source>
        <dbReference type="Pfam" id="PF00501"/>
    </source>
</evidence>
<reference evidence="5 6" key="1">
    <citation type="submission" date="2016-08" db="EMBL/GenBank/DDBJ databases">
        <authorList>
            <person name="Seilhamer J.J."/>
        </authorList>
    </citation>
    <scope>NUCLEOTIDE SEQUENCE [LARGE SCALE GENOMIC DNA]</scope>
    <source>
        <strain evidence="5 6">KCTC 42603</strain>
    </source>
</reference>
<dbReference type="Gene3D" id="3.30.300.30">
    <property type="match status" value="1"/>
</dbReference>